<evidence type="ECO:0000313" key="3">
    <source>
        <dbReference type="Proteomes" id="UP000053144"/>
    </source>
</evidence>
<proteinExistence type="predicted"/>
<protein>
    <submittedName>
        <fullName evidence="2">Uncharacterized protein</fullName>
    </submittedName>
</protein>
<dbReference type="Proteomes" id="UP000053144">
    <property type="component" value="Chromosome 10"/>
</dbReference>
<dbReference type="Gramene" id="KOM56041">
    <property type="protein sequence ID" value="KOM56041"/>
    <property type="gene ID" value="LR48_Vigan10g193300"/>
</dbReference>
<sequence>MLAQSSSMTFGPLASNLLPRSFGHLRLKQFQHLFSRLFGLKRSANCVSHVRSFVLAAVRSRAFDTSLVINVQSLALGLTCHSAARQPMCRAFTQSSRLTSHVARSLLLDNTPTRALQHSAILMIGLLTFGTWALTIRHFGLPGDQPSGLPNAQPFAHSVSFVQTFNLERSCFRPLSLIDSRSFGLYCSTIHLYKHSSIEPFDPSDDQPIGLNNLRPLASIQHVTVDGQQKTERSTGYTPSGSCSPKNTQNINRSTNHVHERSTGYTPMGNCSPKNTQYIRDTLPRRSSSRPFGLLIVFDRSTISVNERSSSRPFGLPLVSTARQPMCTSVQEVGRSASEMFDPRFQPLDSLCTSVQAVAVRPPYCFQPLDNLCTSVQAVVVRPPYCFQPLDNLCERTFKQSTVRPPFGFNRSTISVYEHFKQSVVQPQRCSTFAFNRSTIPLYERSSSRPFGLKGVRPLLSTTPRSMCTSVQVFGRSTPLMLPFGLHDVRPLGFNHPASHATRSLPSVASSIQLL</sequence>
<gene>
    <name evidence="2" type="ORF">LR48_Vigan10g193300</name>
</gene>
<name>A0A0L9VLW0_PHAAN</name>
<accession>A0A0L9VLW0</accession>
<feature type="compositionally biased region" description="Polar residues" evidence="1">
    <location>
        <begin position="234"/>
        <end position="252"/>
    </location>
</feature>
<dbReference type="AlphaFoldDB" id="A0A0L9VLW0"/>
<dbReference type="EMBL" id="CM003380">
    <property type="protein sequence ID" value="KOM56041.1"/>
    <property type="molecule type" value="Genomic_DNA"/>
</dbReference>
<evidence type="ECO:0000256" key="1">
    <source>
        <dbReference type="SAM" id="MobiDB-lite"/>
    </source>
</evidence>
<evidence type="ECO:0000313" key="2">
    <source>
        <dbReference type="EMBL" id="KOM56041.1"/>
    </source>
</evidence>
<feature type="region of interest" description="Disordered" evidence="1">
    <location>
        <begin position="226"/>
        <end position="252"/>
    </location>
</feature>
<organism evidence="2 3">
    <name type="scientific">Phaseolus angularis</name>
    <name type="common">Azuki bean</name>
    <name type="synonym">Vigna angularis</name>
    <dbReference type="NCBI Taxonomy" id="3914"/>
    <lineage>
        <taxon>Eukaryota</taxon>
        <taxon>Viridiplantae</taxon>
        <taxon>Streptophyta</taxon>
        <taxon>Embryophyta</taxon>
        <taxon>Tracheophyta</taxon>
        <taxon>Spermatophyta</taxon>
        <taxon>Magnoliopsida</taxon>
        <taxon>eudicotyledons</taxon>
        <taxon>Gunneridae</taxon>
        <taxon>Pentapetalae</taxon>
        <taxon>rosids</taxon>
        <taxon>fabids</taxon>
        <taxon>Fabales</taxon>
        <taxon>Fabaceae</taxon>
        <taxon>Papilionoideae</taxon>
        <taxon>50 kb inversion clade</taxon>
        <taxon>NPAAA clade</taxon>
        <taxon>indigoferoid/millettioid clade</taxon>
        <taxon>Phaseoleae</taxon>
        <taxon>Vigna</taxon>
    </lineage>
</organism>
<reference evidence="3" key="1">
    <citation type="journal article" date="2015" name="Proc. Natl. Acad. Sci. U.S.A.">
        <title>Genome sequencing of adzuki bean (Vigna angularis) provides insight into high starch and low fat accumulation and domestication.</title>
        <authorList>
            <person name="Yang K."/>
            <person name="Tian Z."/>
            <person name="Chen C."/>
            <person name="Luo L."/>
            <person name="Zhao B."/>
            <person name="Wang Z."/>
            <person name="Yu L."/>
            <person name="Li Y."/>
            <person name="Sun Y."/>
            <person name="Li W."/>
            <person name="Chen Y."/>
            <person name="Li Y."/>
            <person name="Zhang Y."/>
            <person name="Ai D."/>
            <person name="Zhao J."/>
            <person name="Shang C."/>
            <person name="Ma Y."/>
            <person name="Wu B."/>
            <person name="Wang M."/>
            <person name="Gao L."/>
            <person name="Sun D."/>
            <person name="Zhang P."/>
            <person name="Guo F."/>
            <person name="Wang W."/>
            <person name="Li Y."/>
            <person name="Wang J."/>
            <person name="Varshney R.K."/>
            <person name="Wang J."/>
            <person name="Ling H.Q."/>
            <person name="Wan P."/>
        </authorList>
    </citation>
    <scope>NUCLEOTIDE SEQUENCE</scope>
    <source>
        <strain evidence="3">cv. Jingnong 6</strain>
    </source>
</reference>